<sequence>MDATHPVRVILFWNSEHFRDAYDPYFTGAQIKTWTFTRIVTHNELVRKILKHRGMDPNPWRVQMTMRVPSFYEEYQMFNFTLYSMNNDDEMHYLWTIRPNISKEGIHILVEFEPIQAQPISEMVSNEPLMLCLDVEEDGDDNDNADEDYDVSNDISTPVNPLFSTAVNQW</sequence>
<accession>A0ACB9ZKS4</accession>
<keyword evidence="2" id="KW-1185">Reference proteome</keyword>
<organism evidence="1 2">
    <name type="scientific">Catharanthus roseus</name>
    <name type="common">Madagascar periwinkle</name>
    <name type="synonym">Vinca rosea</name>
    <dbReference type="NCBI Taxonomy" id="4058"/>
    <lineage>
        <taxon>Eukaryota</taxon>
        <taxon>Viridiplantae</taxon>
        <taxon>Streptophyta</taxon>
        <taxon>Embryophyta</taxon>
        <taxon>Tracheophyta</taxon>
        <taxon>Spermatophyta</taxon>
        <taxon>Magnoliopsida</taxon>
        <taxon>eudicotyledons</taxon>
        <taxon>Gunneridae</taxon>
        <taxon>Pentapetalae</taxon>
        <taxon>asterids</taxon>
        <taxon>lamiids</taxon>
        <taxon>Gentianales</taxon>
        <taxon>Apocynaceae</taxon>
        <taxon>Rauvolfioideae</taxon>
        <taxon>Vinceae</taxon>
        <taxon>Catharanthinae</taxon>
        <taxon>Catharanthus</taxon>
    </lineage>
</organism>
<dbReference type="Proteomes" id="UP001060085">
    <property type="component" value="Linkage Group LG08"/>
</dbReference>
<reference evidence="2" key="1">
    <citation type="journal article" date="2023" name="Nat. Plants">
        <title>Single-cell RNA sequencing provides a high-resolution roadmap for understanding the multicellular compartmentation of specialized metabolism.</title>
        <authorList>
            <person name="Sun S."/>
            <person name="Shen X."/>
            <person name="Li Y."/>
            <person name="Li Y."/>
            <person name="Wang S."/>
            <person name="Li R."/>
            <person name="Zhang H."/>
            <person name="Shen G."/>
            <person name="Guo B."/>
            <person name="Wei J."/>
            <person name="Xu J."/>
            <person name="St-Pierre B."/>
            <person name="Chen S."/>
            <person name="Sun C."/>
        </authorList>
    </citation>
    <scope>NUCLEOTIDE SEQUENCE [LARGE SCALE GENOMIC DNA]</scope>
</reference>
<comment type="caution">
    <text evidence="1">The sequence shown here is derived from an EMBL/GenBank/DDBJ whole genome shotgun (WGS) entry which is preliminary data.</text>
</comment>
<evidence type="ECO:0000313" key="2">
    <source>
        <dbReference type="Proteomes" id="UP001060085"/>
    </source>
</evidence>
<dbReference type="EMBL" id="CM044708">
    <property type="protein sequence ID" value="KAI5647866.1"/>
    <property type="molecule type" value="Genomic_DNA"/>
</dbReference>
<protein>
    <submittedName>
        <fullName evidence="1">Uncharacterized protein</fullName>
    </submittedName>
</protein>
<evidence type="ECO:0000313" key="1">
    <source>
        <dbReference type="EMBL" id="KAI5647866.1"/>
    </source>
</evidence>
<proteinExistence type="predicted"/>
<gene>
    <name evidence="1" type="ORF">M9H77_33871</name>
</gene>
<name>A0ACB9ZKS4_CATRO</name>